<proteinExistence type="predicted"/>
<name>A0A1I8F764_9PLAT</name>
<evidence type="ECO:0000313" key="3">
    <source>
        <dbReference type="WBParaSite" id="maker-unitig_21781-snap-gene-0.3-mRNA-1"/>
    </source>
</evidence>
<reference evidence="3" key="1">
    <citation type="submission" date="2016-11" db="UniProtKB">
        <authorList>
            <consortium name="WormBaseParasite"/>
        </authorList>
    </citation>
    <scope>IDENTIFICATION</scope>
</reference>
<organism evidence="2 3">
    <name type="scientific">Macrostomum lignano</name>
    <dbReference type="NCBI Taxonomy" id="282301"/>
    <lineage>
        <taxon>Eukaryota</taxon>
        <taxon>Metazoa</taxon>
        <taxon>Spiralia</taxon>
        <taxon>Lophotrochozoa</taxon>
        <taxon>Platyhelminthes</taxon>
        <taxon>Rhabditophora</taxon>
        <taxon>Macrostomorpha</taxon>
        <taxon>Macrostomida</taxon>
        <taxon>Macrostomidae</taxon>
        <taxon>Macrostomum</taxon>
    </lineage>
</organism>
<keyword evidence="2" id="KW-1185">Reference proteome</keyword>
<sequence length="159" mass="17990">MPATSWAGRRCMWPRPSNYPDMCAACWSRAAANSEALTSKRPDATFPGGQDRLGKCRCALALMAARCQFTASRPSAVYDSRGRLTPLYAAADGLDGTRFFQFPISRQKRALSQLHYKYRIDRNQTFDLFRLFPIEVEERDGPDGPVRVNPENIDVPYYS</sequence>
<feature type="region of interest" description="Disordered" evidence="1">
    <location>
        <begin position="140"/>
        <end position="159"/>
    </location>
</feature>
<dbReference type="Proteomes" id="UP000095280">
    <property type="component" value="Unplaced"/>
</dbReference>
<protein>
    <submittedName>
        <fullName evidence="3">ETS domain-containing protein</fullName>
    </submittedName>
</protein>
<evidence type="ECO:0000313" key="2">
    <source>
        <dbReference type="Proteomes" id="UP000095280"/>
    </source>
</evidence>
<accession>A0A1I8F764</accession>
<dbReference type="WBParaSite" id="maker-unitig_21781-snap-gene-0.3-mRNA-1">
    <property type="protein sequence ID" value="maker-unitig_21781-snap-gene-0.3-mRNA-1"/>
    <property type="gene ID" value="maker-unitig_21781-snap-gene-0.3"/>
</dbReference>
<dbReference type="AlphaFoldDB" id="A0A1I8F764"/>
<evidence type="ECO:0000256" key="1">
    <source>
        <dbReference type="SAM" id="MobiDB-lite"/>
    </source>
</evidence>